<proteinExistence type="predicted"/>
<name>A0A2P2Q702_RHIMU</name>
<evidence type="ECO:0000313" key="1">
    <source>
        <dbReference type="EMBL" id="MBX62747.1"/>
    </source>
</evidence>
<organism evidence="1">
    <name type="scientific">Rhizophora mucronata</name>
    <name type="common">Asiatic mangrove</name>
    <dbReference type="NCBI Taxonomy" id="61149"/>
    <lineage>
        <taxon>Eukaryota</taxon>
        <taxon>Viridiplantae</taxon>
        <taxon>Streptophyta</taxon>
        <taxon>Embryophyta</taxon>
        <taxon>Tracheophyta</taxon>
        <taxon>Spermatophyta</taxon>
        <taxon>Magnoliopsida</taxon>
        <taxon>eudicotyledons</taxon>
        <taxon>Gunneridae</taxon>
        <taxon>Pentapetalae</taxon>
        <taxon>rosids</taxon>
        <taxon>fabids</taxon>
        <taxon>Malpighiales</taxon>
        <taxon>Rhizophoraceae</taxon>
        <taxon>Rhizophora</taxon>
    </lineage>
</organism>
<accession>A0A2P2Q702</accession>
<dbReference type="AlphaFoldDB" id="A0A2P2Q702"/>
<protein>
    <submittedName>
        <fullName evidence="1">Uncharacterized protein</fullName>
    </submittedName>
</protein>
<dbReference type="EMBL" id="GGEC01082263">
    <property type="protein sequence ID" value="MBX62747.1"/>
    <property type="molecule type" value="Transcribed_RNA"/>
</dbReference>
<reference evidence="1" key="1">
    <citation type="submission" date="2018-02" db="EMBL/GenBank/DDBJ databases">
        <title>Rhizophora mucronata_Transcriptome.</title>
        <authorList>
            <person name="Meera S.P."/>
            <person name="Sreeshan A."/>
            <person name="Augustine A."/>
        </authorList>
    </citation>
    <scope>NUCLEOTIDE SEQUENCE</scope>
    <source>
        <tissue evidence="1">Leaf</tissue>
    </source>
</reference>
<sequence>MVIDRKLSNYHRILFVSAKKIMLEIIFFSHSCHLIR</sequence>